<dbReference type="Proteomes" id="UP000579605">
    <property type="component" value="Unassembled WGS sequence"/>
</dbReference>
<comment type="similarity">
    <text evidence="1">Belongs to the methyltransferase superfamily.</text>
</comment>
<keyword evidence="2 5" id="KW-0489">Methyltransferase</keyword>
<evidence type="ECO:0000256" key="1">
    <source>
        <dbReference type="ARBA" id="ARBA00008361"/>
    </source>
</evidence>
<dbReference type="RefSeq" id="WP_179790456.1">
    <property type="nucleotide sequence ID" value="NZ_BAAARR010000031.1"/>
</dbReference>
<dbReference type="Pfam" id="PF08241">
    <property type="entry name" value="Methyltransf_11"/>
    <property type="match status" value="1"/>
</dbReference>
<evidence type="ECO:0000259" key="4">
    <source>
        <dbReference type="Pfam" id="PF08241"/>
    </source>
</evidence>
<reference evidence="5 6" key="1">
    <citation type="submission" date="2020-07" db="EMBL/GenBank/DDBJ databases">
        <title>Sequencing the genomes of 1000 actinobacteria strains.</title>
        <authorList>
            <person name="Klenk H.-P."/>
        </authorList>
    </citation>
    <scope>NUCLEOTIDE SEQUENCE [LARGE SCALE GENOMIC DNA]</scope>
    <source>
        <strain evidence="5 6">DSM 18448</strain>
    </source>
</reference>
<dbReference type="InterPro" id="IPR051052">
    <property type="entry name" value="Diverse_substrate_MTase"/>
</dbReference>
<dbReference type="GO" id="GO:0032259">
    <property type="term" value="P:methylation"/>
    <property type="evidence" value="ECO:0007669"/>
    <property type="project" value="UniProtKB-KW"/>
</dbReference>
<dbReference type="GO" id="GO:0008757">
    <property type="term" value="F:S-adenosylmethionine-dependent methyltransferase activity"/>
    <property type="evidence" value="ECO:0007669"/>
    <property type="project" value="InterPro"/>
</dbReference>
<keyword evidence="6" id="KW-1185">Reference proteome</keyword>
<evidence type="ECO:0000313" key="6">
    <source>
        <dbReference type="Proteomes" id="UP000579605"/>
    </source>
</evidence>
<comment type="caution">
    <text evidence="5">The sequence shown here is derived from an EMBL/GenBank/DDBJ whole genome shotgun (WGS) entry which is preliminary data.</text>
</comment>
<evidence type="ECO:0000256" key="3">
    <source>
        <dbReference type="ARBA" id="ARBA00022679"/>
    </source>
</evidence>
<dbReference type="SUPFAM" id="SSF53335">
    <property type="entry name" value="S-adenosyl-L-methionine-dependent methyltransferases"/>
    <property type="match status" value="1"/>
</dbReference>
<dbReference type="AlphaFoldDB" id="A0A852ZUI8"/>
<accession>A0A852ZUI8</accession>
<dbReference type="InterPro" id="IPR013216">
    <property type="entry name" value="Methyltransf_11"/>
</dbReference>
<keyword evidence="3 5" id="KW-0808">Transferase</keyword>
<dbReference type="PANTHER" id="PTHR44942">
    <property type="entry name" value="METHYLTRANSF_11 DOMAIN-CONTAINING PROTEIN"/>
    <property type="match status" value="1"/>
</dbReference>
<dbReference type="CDD" id="cd02440">
    <property type="entry name" value="AdoMet_MTases"/>
    <property type="match status" value="1"/>
</dbReference>
<dbReference type="PANTHER" id="PTHR44942:SF4">
    <property type="entry name" value="METHYLTRANSFERASE TYPE 11 DOMAIN-CONTAINING PROTEIN"/>
    <property type="match status" value="1"/>
</dbReference>
<dbReference type="InterPro" id="IPR029063">
    <property type="entry name" value="SAM-dependent_MTases_sf"/>
</dbReference>
<organism evidence="5 6">
    <name type="scientific">Actinopolymorpha rutila</name>
    <dbReference type="NCBI Taxonomy" id="446787"/>
    <lineage>
        <taxon>Bacteria</taxon>
        <taxon>Bacillati</taxon>
        <taxon>Actinomycetota</taxon>
        <taxon>Actinomycetes</taxon>
        <taxon>Propionibacteriales</taxon>
        <taxon>Actinopolymorphaceae</taxon>
        <taxon>Actinopolymorpha</taxon>
    </lineage>
</organism>
<sequence>MEESVRRSLGRSFGRTAADYERSRPDYPQAAADWLLAGLDDSPRSRAGWPPTVVELAAGTGKFTRSLVAAGHDDVIAVEPAQPMLDRLVRAVPEALAVRGVAERIPLADSSADAVLVAQAFHWFDTEPSLAEIARVLRPGGMFGLVWNYRDESVPWVRQLSRLLGSDRPQPRHAEELIEKLEWSRLFTPPKRTTFRMWQQLDRQSLVRLVASRSYVSTMSPADREELLFNVGQLFDVTARQPDGLLLPYTTICYRAGVRKW</sequence>
<protein>
    <submittedName>
        <fullName evidence="5">SAM-dependent methyltransferase</fullName>
    </submittedName>
</protein>
<dbReference type="EMBL" id="JACBZH010000001">
    <property type="protein sequence ID" value="NYH92999.1"/>
    <property type="molecule type" value="Genomic_DNA"/>
</dbReference>
<feature type="domain" description="Methyltransferase type 11" evidence="4">
    <location>
        <begin position="55"/>
        <end position="143"/>
    </location>
</feature>
<evidence type="ECO:0000256" key="2">
    <source>
        <dbReference type="ARBA" id="ARBA00022603"/>
    </source>
</evidence>
<name>A0A852ZUI8_9ACTN</name>
<evidence type="ECO:0000313" key="5">
    <source>
        <dbReference type="EMBL" id="NYH92999.1"/>
    </source>
</evidence>
<gene>
    <name evidence="5" type="ORF">F4554_005637</name>
</gene>
<dbReference type="Gene3D" id="3.40.50.150">
    <property type="entry name" value="Vaccinia Virus protein VP39"/>
    <property type="match status" value="1"/>
</dbReference>
<proteinExistence type="inferred from homology"/>